<accession>A0A0V1MTB8</accession>
<sequence length="254" mass="28170">MSKTNSIFAEKELAASKTRLKIMLQDLNRMCDESVVRISPGLSQESSAGAPCDTPGSAESAAPQESKETDFDLNVRLPRLELPILDGDVTRFINRGALGAALDPIVGLSASNQGYMEALRRLREHFDQPMMNKNKLSTICDEFRKKVYALTALRKNPRAGDLSFAEVLITLSREQLPRAVQFRWEEKVQANNEMAADLLAFIRFLQQQTDLSGALRKSEEPTHQGSETRQSELLHLSETTHAAAEPELASSKSP</sequence>
<name>A0A0V1MTB8_9BILA</name>
<dbReference type="Proteomes" id="UP000054843">
    <property type="component" value="Unassembled WGS sequence"/>
</dbReference>
<feature type="region of interest" description="Disordered" evidence="1">
    <location>
        <begin position="213"/>
        <end position="254"/>
    </location>
</feature>
<dbReference type="AlphaFoldDB" id="A0A0V1MTB8"/>
<evidence type="ECO:0000313" key="2">
    <source>
        <dbReference type="EMBL" id="KRZ75046.1"/>
    </source>
</evidence>
<evidence type="ECO:0000313" key="3">
    <source>
        <dbReference type="Proteomes" id="UP000054843"/>
    </source>
</evidence>
<dbReference type="STRING" id="268474.A0A0V1MTB8"/>
<dbReference type="EMBL" id="JYDO01000043">
    <property type="protein sequence ID" value="KRZ75046.1"/>
    <property type="molecule type" value="Genomic_DNA"/>
</dbReference>
<reference evidence="2 3" key="1">
    <citation type="submission" date="2015-01" db="EMBL/GenBank/DDBJ databases">
        <title>Evolution of Trichinella species and genotypes.</title>
        <authorList>
            <person name="Korhonen P.K."/>
            <person name="Edoardo P."/>
            <person name="Giuseppe L.R."/>
            <person name="Gasser R.B."/>
        </authorList>
    </citation>
    <scope>NUCLEOTIDE SEQUENCE [LARGE SCALE GENOMIC DNA]</scope>
    <source>
        <strain evidence="2">ISS1980</strain>
    </source>
</reference>
<feature type="region of interest" description="Disordered" evidence="1">
    <location>
        <begin position="42"/>
        <end position="69"/>
    </location>
</feature>
<proteinExistence type="predicted"/>
<gene>
    <name evidence="2" type="ORF">T10_1924</name>
</gene>
<evidence type="ECO:0000256" key="1">
    <source>
        <dbReference type="SAM" id="MobiDB-lite"/>
    </source>
</evidence>
<keyword evidence="3" id="KW-1185">Reference proteome</keyword>
<comment type="caution">
    <text evidence="2">The sequence shown here is derived from an EMBL/GenBank/DDBJ whole genome shotgun (WGS) entry which is preliminary data.</text>
</comment>
<organism evidence="2 3">
    <name type="scientific">Trichinella papuae</name>
    <dbReference type="NCBI Taxonomy" id="268474"/>
    <lineage>
        <taxon>Eukaryota</taxon>
        <taxon>Metazoa</taxon>
        <taxon>Ecdysozoa</taxon>
        <taxon>Nematoda</taxon>
        <taxon>Enoplea</taxon>
        <taxon>Dorylaimia</taxon>
        <taxon>Trichinellida</taxon>
        <taxon>Trichinellidae</taxon>
        <taxon>Trichinella</taxon>
    </lineage>
</organism>
<protein>
    <submittedName>
        <fullName evidence="2">Uncharacterized protein</fullName>
    </submittedName>
</protein>